<dbReference type="InterPro" id="IPR018060">
    <property type="entry name" value="HTH_AraC"/>
</dbReference>
<evidence type="ECO:0000256" key="2">
    <source>
        <dbReference type="ARBA" id="ARBA00023125"/>
    </source>
</evidence>
<dbReference type="Gene3D" id="1.10.10.60">
    <property type="entry name" value="Homeodomain-like"/>
    <property type="match status" value="1"/>
</dbReference>
<dbReference type="InterPro" id="IPR009057">
    <property type="entry name" value="Homeodomain-like_sf"/>
</dbReference>
<dbReference type="SUPFAM" id="SSF46689">
    <property type="entry name" value="Homeodomain-like"/>
    <property type="match status" value="1"/>
</dbReference>
<keyword evidence="4" id="KW-0812">Transmembrane</keyword>
<protein>
    <submittedName>
        <fullName evidence="6">AraC family transcriptional regulator</fullName>
    </submittedName>
</protein>
<feature type="transmembrane region" description="Helical" evidence="4">
    <location>
        <begin position="6"/>
        <end position="24"/>
    </location>
</feature>
<feature type="transmembrane region" description="Helical" evidence="4">
    <location>
        <begin position="191"/>
        <end position="210"/>
    </location>
</feature>
<dbReference type="RefSeq" id="WP_140604161.1">
    <property type="nucleotide sequence ID" value="NZ_SAWY01000027.1"/>
</dbReference>
<evidence type="ECO:0000256" key="3">
    <source>
        <dbReference type="ARBA" id="ARBA00023163"/>
    </source>
</evidence>
<dbReference type="GO" id="GO:0003700">
    <property type="term" value="F:DNA-binding transcription factor activity"/>
    <property type="evidence" value="ECO:0007669"/>
    <property type="project" value="InterPro"/>
</dbReference>
<dbReference type="SMART" id="SM00342">
    <property type="entry name" value="HTH_ARAC"/>
    <property type="match status" value="1"/>
</dbReference>
<evidence type="ECO:0000313" key="7">
    <source>
        <dbReference type="Proteomes" id="UP000315303"/>
    </source>
</evidence>
<evidence type="ECO:0000256" key="4">
    <source>
        <dbReference type="SAM" id="Phobius"/>
    </source>
</evidence>
<dbReference type="PANTHER" id="PTHR43280:SF29">
    <property type="entry name" value="ARAC-FAMILY TRANSCRIPTIONAL REGULATOR"/>
    <property type="match status" value="1"/>
</dbReference>
<keyword evidence="4" id="KW-0472">Membrane</keyword>
<evidence type="ECO:0000259" key="5">
    <source>
        <dbReference type="PROSITE" id="PS01124"/>
    </source>
</evidence>
<keyword evidence="2" id="KW-0238">DNA-binding</keyword>
<dbReference type="AlphaFoldDB" id="A0A502KR24"/>
<dbReference type="PANTHER" id="PTHR43280">
    <property type="entry name" value="ARAC-FAMILY TRANSCRIPTIONAL REGULATOR"/>
    <property type="match status" value="1"/>
</dbReference>
<gene>
    <name evidence="6" type="ORF">EPA86_12685</name>
</gene>
<feature type="transmembrane region" description="Helical" evidence="4">
    <location>
        <begin position="91"/>
        <end position="110"/>
    </location>
</feature>
<proteinExistence type="predicted"/>
<keyword evidence="4" id="KW-1133">Transmembrane helix</keyword>
<dbReference type="Pfam" id="PF12833">
    <property type="entry name" value="HTH_18"/>
    <property type="match status" value="1"/>
</dbReference>
<keyword evidence="3" id="KW-0804">Transcription</keyword>
<dbReference type="Proteomes" id="UP000315303">
    <property type="component" value="Unassembled WGS sequence"/>
</dbReference>
<dbReference type="GO" id="GO:0043565">
    <property type="term" value="F:sequence-specific DNA binding"/>
    <property type="evidence" value="ECO:0007669"/>
    <property type="project" value="InterPro"/>
</dbReference>
<dbReference type="EMBL" id="SAWY01000027">
    <property type="protein sequence ID" value="TPH13966.1"/>
    <property type="molecule type" value="Genomic_DNA"/>
</dbReference>
<keyword evidence="7" id="KW-1185">Reference proteome</keyword>
<feature type="transmembrane region" description="Helical" evidence="4">
    <location>
        <begin position="56"/>
        <end position="75"/>
    </location>
</feature>
<name>A0A502KR24_9GAMM</name>
<feature type="transmembrane region" description="Helical" evidence="4">
    <location>
        <begin position="162"/>
        <end position="179"/>
    </location>
</feature>
<feature type="domain" description="HTH araC/xylS-type" evidence="5">
    <location>
        <begin position="254"/>
        <end position="363"/>
    </location>
</feature>
<dbReference type="PROSITE" id="PS00041">
    <property type="entry name" value="HTH_ARAC_FAMILY_1"/>
    <property type="match status" value="1"/>
</dbReference>
<accession>A0A502KR24</accession>
<dbReference type="InterPro" id="IPR018062">
    <property type="entry name" value="HTH_AraC-typ_CS"/>
</dbReference>
<dbReference type="OrthoDB" id="345413at2"/>
<dbReference type="PROSITE" id="PS01124">
    <property type="entry name" value="HTH_ARAC_FAMILY_2"/>
    <property type="match status" value="1"/>
</dbReference>
<reference evidence="6 7" key="1">
    <citation type="submission" date="2019-01" db="EMBL/GenBank/DDBJ databases">
        <title>Litorilituus lipolytica sp. nov., isolated from intertidal sand of the Yellow Sea in China.</title>
        <authorList>
            <person name="Liu A."/>
        </authorList>
    </citation>
    <scope>NUCLEOTIDE SEQUENCE [LARGE SCALE GENOMIC DNA]</scope>
    <source>
        <strain evidence="6 7">RZ04</strain>
    </source>
</reference>
<comment type="caution">
    <text evidence="6">The sequence shown here is derived from an EMBL/GenBank/DDBJ whole genome shotgun (WGS) entry which is preliminary data.</text>
</comment>
<evidence type="ECO:0000256" key="1">
    <source>
        <dbReference type="ARBA" id="ARBA00023015"/>
    </source>
</evidence>
<evidence type="ECO:0000313" key="6">
    <source>
        <dbReference type="EMBL" id="TPH13966.1"/>
    </source>
</evidence>
<sequence>MEVSNTYTAILFISLLFLIAQVFVREKQTSHILFALFCGSIAIMATKKISGETIGAYQYLIGMGACATCNGYWLLSRSLFRTKDAIQAPHLFLAIAIGLLIMASQGYLFVQSNAFISSENNVAPHLINELTILLSSTVIMLSFWEGCRGFRSDSKKGQSQRLLFLATFGLAVGLSKLSQGMLVNSPETKELLSALIILFVLTNTQILMIWRFKKEKLQTTDSNNNELCLSQLASDKKITVQNGNKMSEPCPVEQELASKIEALLKKQSLYLTANLKVADIARELDVSEYKVSHVLRHHLKAKNFNQYVNELRIKHAQKILSDPNKKAWSILVVGLESGFASVGPFTRTFKLITGFTPNQYRQQALT</sequence>
<keyword evidence="1" id="KW-0805">Transcription regulation</keyword>
<feature type="transmembrane region" description="Helical" evidence="4">
    <location>
        <begin position="130"/>
        <end position="150"/>
    </location>
</feature>
<organism evidence="6 7">
    <name type="scientific">Litorilituus lipolyticus</name>
    <dbReference type="NCBI Taxonomy" id="2491017"/>
    <lineage>
        <taxon>Bacteria</taxon>
        <taxon>Pseudomonadati</taxon>
        <taxon>Pseudomonadota</taxon>
        <taxon>Gammaproteobacteria</taxon>
        <taxon>Alteromonadales</taxon>
        <taxon>Colwelliaceae</taxon>
        <taxon>Litorilituus</taxon>
    </lineage>
</organism>